<gene>
    <name evidence="1" type="ORF">CONLIGDRAFT_632552</name>
</gene>
<protein>
    <submittedName>
        <fullName evidence="1">Uncharacterized protein</fullName>
    </submittedName>
</protein>
<name>A0A1J7IM16_9PEZI</name>
<dbReference type="EMBL" id="KV875098">
    <property type="protein sequence ID" value="OIW28299.1"/>
    <property type="molecule type" value="Genomic_DNA"/>
</dbReference>
<dbReference type="InParanoid" id="A0A1J7IM16"/>
<keyword evidence="2" id="KW-1185">Reference proteome</keyword>
<reference evidence="1 2" key="1">
    <citation type="submission" date="2016-10" db="EMBL/GenBank/DDBJ databases">
        <title>Draft genome sequence of Coniochaeta ligniaria NRRL30616, a lignocellulolytic fungus for bioabatement of inhibitors in plant biomass hydrolysates.</title>
        <authorList>
            <consortium name="DOE Joint Genome Institute"/>
            <person name="Jimenez D.J."/>
            <person name="Hector R.E."/>
            <person name="Riley R."/>
            <person name="Sun H."/>
            <person name="Grigoriev I.V."/>
            <person name="Van Elsas J.D."/>
            <person name="Nichols N.N."/>
        </authorList>
    </citation>
    <scope>NUCLEOTIDE SEQUENCE [LARGE SCALE GENOMIC DNA]</scope>
    <source>
        <strain evidence="1 2">NRRL 30616</strain>
    </source>
</reference>
<dbReference type="AlphaFoldDB" id="A0A1J7IM16"/>
<accession>A0A1J7IM16</accession>
<dbReference type="Proteomes" id="UP000182658">
    <property type="component" value="Unassembled WGS sequence"/>
</dbReference>
<evidence type="ECO:0000313" key="1">
    <source>
        <dbReference type="EMBL" id="OIW28299.1"/>
    </source>
</evidence>
<proteinExistence type="predicted"/>
<sequence>MQCYLPYPLSVSTWSPLTVVGGTPSVTQAAALALTCDTSLTLLAQDASPDMLEGTLYDPSRTLHHLVSLAPVTPAGMPERTAVLFCAGGRPVAN</sequence>
<organism evidence="1 2">
    <name type="scientific">Coniochaeta ligniaria NRRL 30616</name>
    <dbReference type="NCBI Taxonomy" id="1408157"/>
    <lineage>
        <taxon>Eukaryota</taxon>
        <taxon>Fungi</taxon>
        <taxon>Dikarya</taxon>
        <taxon>Ascomycota</taxon>
        <taxon>Pezizomycotina</taxon>
        <taxon>Sordariomycetes</taxon>
        <taxon>Sordariomycetidae</taxon>
        <taxon>Coniochaetales</taxon>
        <taxon>Coniochaetaceae</taxon>
        <taxon>Coniochaeta</taxon>
    </lineage>
</organism>
<evidence type="ECO:0000313" key="2">
    <source>
        <dbReference type="Proteomes" id="UP000182658"/>
    </source>
</evidence>